<comment type="caution">
    <text evidence="1">The sequence shown here is derived from an EMBL/GenBank/DDBJ whole genome shotgun (WGS) entry which is preliminary data.</text>
</comment>
<dbReference type="EMBL" id="QKZK01000005">
    <property type="protein sequence ID" value="PZX19148.1"/>
    <property type="molecule type" value="Genomic_DNA"/>
</dbReference>
<organism evidence="1 2">
    <name type="scientific">Breznakibacter xylanolyticus</name>
    <dbReference type="NCBI Taxonomy" id="990"/>
    <lineage>
        <taxon>Bacteria</taxon>
        <taxon>Pseudomonadati</taxon>
        <taxon>Bacteroidota</taxon>
        <taxon>Bacteroidia</taxon>
        <taxon>Marinilabiliales</taxon>
        <taxon>Marinilabiliaceae</taxon>
        <taxon>Breznakibacter</taxon>
    </lineage>
</organism>
<evidence type="ECO:0000313" key="1">
    <source>
        <dbReference type="EMBL" id="PZX19148.1"/>
    </source>
</evidence>
<evidence type="ECO:0000313" key="2">
    <source>
        <dbReference type="Proteomes" id="UP000249239"/>
    </source>
</evidence>
<keyword evidence="2" id="KW-1185">Reference proteome</keyword>
<gene>
    <name evidence="1" type="ORF">LX69_00815</name>
</gene>
<dbReference type="Proteomes" id="UP000249239">
    <property type="component" value="Unassembled WGS sequence"/>
</dbReference>
<dbReference type="AlphaFoldDB" id="A0A2W7NG01"/>
<accession>A0A2W7NG01</accession>
<sequence length="41" mass="4678">MFVIIFNVINRKGREDRNAKGAKCLSELTLCLSVFAFNTEK</sequence>
<name>A0A2W7NG01_9BACT</name>
<protein>
    <submittedName>
        <fullName evidence="1">Uncharacterized protein</fullName>
    </submittedName>
</protein>
<proteinExistence type="predicted"/>
<reference evidence="1 2" key="1">
    <citation type="submission" date="2018-06" db="EMBL/GenBank/DDBJ databases">
        <title>Genomic Encyclopedia of Archaeal and Bacterial Type Strains, Phase II (KMG-II): from individual species to whole genera.</title>
        <authorList>
            <person name="Goeker M."/>
        </authorList>
    </citation>
    <scope>NUCLEOTIDE SEQUENCE [LARGE SCALE GENOMIC DNA]</scope>
    <source>
        <strain evidence="1 2">DSM 6779</strain>
    </source>
</reference>